<proteinExistence type="predicted"/>
<dbReference type="RefSeq" id="WP_182160557.1">
    <property type="nucleotide sequence ID" value="NZ_JACEZT010000002.1"/>
</dbReference>
<name>A0A7W2EPV0_9BURK</name>
<evidence type="ECO:0000256" key="1">
    <source>
        <dbReference type="SAM" id="SignalP"/>
    </source>
</evidence>
<evidence type="ECO:0008006" key="4">
    <source>
        <dbReference type="Google" id="ProtNLM"/>
    </source>
</evidence>
<comment type="caution">
    <text evidence="2">The sequence shown here is derived from an EMBL/GenBank/DDBJ whole genome shotgun (WGS) entry which is preliminary data.</text>
</comment>
<feature type="signal peptide" evidence="1">
    <location>
        <begin position="1"/>
        <end position="18"/>
    </location>
</feature>
<evidence type="ECO:0000313" key="3">
    <source>
        <dbReference type="Proteomes" id="UP000534388"/>
    </source>
</evidence>
<feature type="chain" id="PRO_5030734929" description="Lipoprotein" evidence="1">
    <location>
        <begin position="19"/>
        <end position="134"/>
    </location>
</feature>
<organism evidence="2 3">
    <name type="scientific">Rugamonas brunnea</name>
    <dbReference type="NCBI Taxonomy" id="2758569"/>
    <lineage>
        <taxon>Bacteria</taxon>
        <taxon>Pseudomonadati</taxon>
        <taxon>Pseudomonadota</taxon>
        <taxon>Betaproteobacteria</taxon>
        <taxon>Burkholderiales</taxon>
        <taxon>Oxalobacteraceae</taxon>
        <taxon>Telluria group</taxon>
        <taxon>Rugamonas</taxon>
    </lineage>
</organism>
<accession>A0A7W2EPV0</accession>
<dbReference type="EMBL" id="JACEZT010000002">
    <property type="protein sequence ID" value="MBA5636428.1"/>
    <property type="molecule type" value="Genomic_DNA"/>
</dbReference>
<reference evidence="2 3" key="1">
    <citation type="submission" date="2020-07" db="EMBL/GenBank/DDBJ databases">
        <title>Novel species isolated from subtropical streams in China.</title>
        <authorList>
            <person name="Lu H."/>
        </authorList>
    </citation>
    <scope>NUCLEOTIDE SEQUENCE [LARGE SCALE GENOMIC DNA]</scope>
    <source>
        <strain evidence="2 3">LX20W</strain>
    </source>
</reference>
<sequence>MKKQIAALLISVLSMAHASACTFTWHHYGEESTRSLINPDIGSHVTDAYCAKFNAKNELFVQTSTYVMNNMAAGHAIVGIRPKGSNAHPIETFTMLSTDTNGRTSGDAQALAVRATLKAMDNLMSELQTYKVRN</sequence>
<dbReference type="AlphaFoldDB" id="A0A7W2EPV0"/>
<keyword evidence="3" id="KW-1185">Reference proteome</keyword>
<evidence type="ECO:0000313" key="2">
    <source>
        <dbReference type="EMBL" id="MBA5636428.1"/>
    </source>
</evidence>
<protein>
    <recommendedName>
        <fullName evidence="4">Lipoprotein</fullName>
    </recommendedName>
</protein>
<dbReference type="Proteomes" id="UP000534388">
    <property type="component" value="Unassembled WGS sequence"/>
</dbReference>
<keyword evidence="1" id="KW-0732">Signal</keyword>
<gene>
    <name evidence="2" type="ORF">H3H37_05110</name>
</gene>